<name>A0A090W5U2_9FLAO</name>
<evidence type="ECO:0000313" key="5">
    <source>
        <dbReference type="EMBL" id="GAL72380.1"/>
    </source>
</evidence>
<dbReference type="InterPro" id="IPR041371">
    <property type="entry name" value="GH92_N"/>
</dbReference>
<keyword evidence="3" id="KW-0106">Calcium</keyword>
<sequence length="128" mass="14820">MIDLTHVLQERFNKNEINEIKVINDTEITGYKLTNGWAKEQHIYFHAKFNKPFTIKIYDNGTLVEGSEKKSQLIKAVLEFEPNNEPLLAKVGISAVDYEGAKMNLETEVPHWDFEKVKNQAYELGIKH</sequence>
<gene>
    <name evidence="5" type="ORF">JCM19302_3658</name>
</gene>
<dbReference type="Pfam" id="PF17678">
    <property type="entry name" value="Glyco_hydro_92N"/>
    <property type="match status" value="1"/>
</dbReference>
<dbReference type="Proteomes" id="UP000029646">
    <property type="component" value="Unassembled WGS sequence"/>
</dbReference>
<reference evidence="5 6" key="1">
    <citation type="journal article" date="2014" name="Genome Announc.">
        <title>Draft Genome Sequence of Marine Flavobacterium Jejuia pallidilutea Strain 11shimoA1 and Pigmentation Mutants.</title>
        <authorList>
            <person name="Takatani N."/>
            <person name="Nakanishi M."/>
            <person name="Meirelles P."/>
            <person name="Mino S."/>
            <person name="Suda W."/>
            <person name="Oshima K."/>
            <person name="Hattori M."/>
            <person name="Ohkuma M."/>
            <person name="Hosokawa M."/>
            <person name="Miyashita K."/>
            <person name="Thompson F.L."/>
            <person name="Niwa A."/>
            <person name="Sawabe T."/>
            <person name="Sawabe T."/>
        </authorList>
    </citation>
    <scope>NUCLEOTIDE SEQUENCE [LARGE SCALE GENOMIC DNA]</scope>
    <source>
        <strain evidence="6">JCM19302</strain>
    </source>
</reference>
<protein>
    <submittedName>
        <fullName evidence="5">Alpha-1,2-mannosidase</fullName>
    </submittedName>
</protein>
<dbReference type="Gene3D" id="2.70.98.10">
    <property type="match status" value="1"/>
</dbReference>
<dbReference type="EMBL" id="BBNS01000023">
    <property type="protein sequence ID" value="GAL72380.1"/>
    <property type="molecule type" value="Genomic_DNA"/>
</dbReference>
<evidence type="ECO:0000259" key="4">
    <source>
        <dbReference type="Pfam" id="PF17678"/>
    </source>
</evidence>
<dbReference type="GO" id="GO:0030246">
    <property type="term" value="F:carbohydrate binding"/>
    <property type="evidence" value="ECO:0007669"/>
    <property type="project" value="InterPro"/>
</dbReference>
<feature type="domain" description="Glycosyl hydrolase family 92 N-terminal" evidence="4">
    <location>
        <begin position="1"/>
        <end position="94"/>
    </location>
</feature>
<dbReference type="InterPro" id="IPR014718">
    <property type="entry name" value="GH-type_carb-bd"/>
</dbReference>
<comment type="caution">
    <text evidence="5">The sequence shown here is derived from an EMBL/GenBank/DDBJ whole genome shotgun (WGS) entry which is preliminary data.</text>
</comment>
<accession>A0A090W5U2</accession>
<organism evidence="5 6">
    <name type="scientific">Jejuia pallidilutea</name>
    <dbReference type="NCBI Taxonomy" id="504487"/>
    <lineage>
        <taxon>Bacteria</taxon>
        <taxon>Pseudomonadati</taxon>
        <taxon>Bacteroidota</taxon>
        <taxon>Flavobacteriia</taxon>
        <taxon>Flavobacteriales</taxon>
        <taxon>Flavobacteriaceae</taxon>
        <taxon>Jejuia</taxon>
    </lineage>
</organism>
<evidence type="ECO:0000256" key="3">
    <source>
        <dbReference type="ARBA" id="ARBA00022837"/>
    </source>
</evidence>
<dbReference type="AlphaFoldDB" id="A0A090W5U2"/>
<comment type="subunit">
    <text evidence="2">Monomer.</text>
</comment>
<evidence type="ECO:0000313" key="6">
    <source>
        <dbReference type="Proteomes" id="UP000029646"/>
    </source>
</evidence>
<evidence type="ECO:0000256" key="2">
    <source>
        <dbReference type="ARBA" id="ARBA00011245"/>
    </source>
</evidence>
<comment type="cofactor">
    <cofactor evidence="1">
        <name>Ca(2+)</name>
        <dbReference type="ChEBI" id="CHEBI:29108"/>
    </cofactor>
</comment>
<proteinExistence type="predicted"/>
<evidence type="ECO:0000256" key="1">
    <source>
        <dbReference type="ARBA" id="ARBA00001913"/>
    </source>
</evidence>